<protein>
    <submittedName>
        <fullName evidence="10">Peptidase M29 aminopeptidase II</fullName>
    </submittedName>
</protein>
<name>E1RAZ5_SEDSS</name>
<evidence type="ECO:0000256" key="6">
    <source>
        <dbReference type="ARBA" id="ARBA00022670"/>
    </source>
</evidence>
<dbReference type="KEGG" id="ssm:Spirs_0369"/>
<dbReference type="GO" id="GO:0004177">
    <property type="term" value="F:aminopeptidase activity"/>
    <property type="evidence" value="ECO:0007669"/>
    <property type="project" value="UniProtKB-KW"/>
</dbReference>
<accession>E1RAZ5</accession>
<dbReference type="PANTHER" id="PTHR34448:SF1">
    <property type="entry name" value="BLL6088 PROTEIN"/>
    <property type="match status" value="1"/>
</dbReference>
<evidence type="ECO:0000256" key="7">
    <source>
        <dbReference type="ARBA" id="ARBA00022723"/>
    </source>
</evidence>
<keyword evidence="5 10" id="KW-0031">Aminopeptidase</keyword>
<keyword evidence="11" id="KW-1185">Reference proteome</keyword>
<keyword evidence="7" id="KW-0479">Metal-binding</keyword>
<comment type="cofactor">
    <cofactor evidence="3">
        <name>Zn(2+)</name>
        <dbReference type="ChEBI" id="CHEBI:29105"/>
    </cofactor>
</comment>
<keyword evidence="8" id="KW-0378">Hydrolase</keyword>
<reference evidence="10 11" key="1">
    <citation type="journal article" date="2010" name="Stand. Genomic Sci.">
        <title>Complete genome sequence of Spirochaeta smaragdinae type strain (SEBR 4228).</title>
        <authorList>
            <person name="Mavromatis K."/>
            <person name="Yasawong M."/>
            <person name="Chertkov O."/>
            <person name="Lapidus A."/>
            <person name="Lucas S."/>
            <person name="Nolan M."/>
            <person name="Del Rio T.G."/>
            <person name="Tice H."/>
            <person name="Cheng J.F."/>
            <person name="Pitluck S."/>
            <person name="Liolios K."/>
            <person name="Ivanova N."/>
            <person name="Tapia R."/>
            <person name="Han C."/>
            <person name="Bruce D."/>
            <person name="Goodwin L."/>
            <person name="Pati A."/>
            <person name="Chen A."/>
            <person name="Palaniappan K."/>
            <person name="Land M."/>
            <person name="Hauser L."/>
            <person name="Chang Y.J."/>
            <person name="Jeffries C.D."/>
            <person name="Detter J.C."/>
            <person name="Rohde M."/>
            <person name="Brambilla E."/>
            <person name="Spring S."/>
            <person name="Goker M."/>
            <person name="Sikorski J."/>
            <person name="Woyke T."/>
            <person name="Bristow J."/>
            <person name="Eisen J.A."/>
            <person name="Markowitz V."/>
            <person name="Hugenholtz P."/>
            <person name="Klenk H.P."/>
            <person name="Kyrpides N.C."/>
        </authorList>
    </citation>
    <scope>NUCLEOTIDE SEQUENCE [LARGE SCALE GENOMIC DNA]</scope>
    <source>
        <strain evidence="11">DSM 11293 / JCM 15392 / SEBR 4228</strain>
    </source>
</reference>
<dbReference type="HOGENOM" id="CLU_057697_0_0_12"/>
<dbReference type="InterPro" id="IPR000787">
    <property type="entry name" value="Peptidase_M29"/>
</dbReference>
<evidence type="ECO:0000256" key="1">
    <source>
        <dbReference type="ARBA" id="ARBA00001941"/>
    </source>
</evidence>
<evidence type="ECO:0000313" key="10">
    <source>
        <dbReference type="EMBL" id="ADK79525.1"/>
    </source>
</evidence>
<dbReference type="GO" id="GO:0006508">
    <property type="term" value="P:proteolysis"/>
    <property type="evidence" value="ECO:0007669"/>
    <property type="project" value="UniProtKB-KW"/>
</dbReference>
<dbReference type="PRINTS" id="PR00919">
    <property type="entry name" value="THERMOPTASE"/>
</dbReference>
<dbReference type="InterPro" id="IPR052170">
    <property type="entry name" value="M29_Exopeptidase"/>
</dbReference>
<evidence type="ECO:0000256" key="8">
    <source>
        <dbReference type="ARBA" id="ARBA00022801"/>
    </source>
</evidence>
<dbReference type="PANTHER" id="PTHR34448">
    <property type="entry name" value="AMINOPEPTIDASE"/>
    <property type="match status" value="1"/>
</dbReference>
<evidence type="ECO:0000256" key="9">
    <source>
        <dbReference type="ARBA" id="ARBA00023049"/>
    </source>
</evidence>
<dbReference type="GO" id="GO:0008237">
    <property type="term" value="F:metallopeptidase activity"/>
    <property type="evidence" value="ECO:0007669"/>
    <property type="project" value="UniProtKB-KW"/>
</dbReference>
<proteinExistence type="inferred from homology"/>
<dbReference type="AlphaFoldDB" id="E1RAZ5"/>
<evidence type="ECO:0000256" key="4">
    <source>
        <dbReference type="ARBA" id="ARBA00008236"/>
    </source>
</evidence>
<organism evidence="10 11">
    <name type="scientific">Sediminispirochaeta smaragdinae (strain DSM 11293 / JCM 15392 / SEBR 4228)</name>
    <name type="common">Spirochaeta smaragdinae</name>
    <dbReference type="NCBI Taxonomy" id="573413"/>
    <lineage>
        <taxon>Bacteria</taxon>
        <taxon>Pseudomonadati</taxon>
        <taxon>Spirochaetota</taxon>
        <taxon>Spirochaetia</taxon>
        <taxon>Spirochaetales</taxon>
        <taxon>Spirochaetaceae</taxon>
        <taxon>Sediminispirochaeta</taxon>
    </lineage>
</organism>
<dbReference type="STRING" id="573413.Spirs_0369"/>
<dbReference type="RefSeq" id="WP_013252989.1">
    <property type="nucleotide sequence ID" value="NC_014364.1"/>
</dbReference>
<comment type="similarity">
    <text evidence="4">Belongs to the peptidase M29 family.</text>
</comment>
<dbReference type="Proteomes" id="UP000002318">
    <property type="component" value="Chromosome"/>
</dbReference>
<dbReference type="GO" id="GO:0046872">
    <property type="term" value="F:metal ion binding"/>
    <property type="evidence" value="ECO:0007669"/>
    <property type="project" value="UniProtKB-KW"/>
</dbReference>
<dbReference type="EMBL" id="CP002116">
    <property type="protein sequence ID" value="ADK79525.1"/>
    <property type="molecule type" value="Genomic_DNA"/>
</dbReference>
<dbReference type="eggNOG" id="COG2309">
    <property type="taxonomic scope" value="Bacteria"/>
</dbReference>
<sequence>MKDFRLEKLASLLVNYSTKVKPGDFVFIMGQEVAIPWIKAVTREVLRVGGHPESLITSDEIEEEILKISTIEQLRENNFLMEQMMGKADVFLFGWGNSNVKGFSNIDPMRIQERQKGNKAWRKLYSGRTGTGDLRWCGTQFPTIADAQEAAMSLSEYEDFVYAAGLLDSEDPSARWEKINEEQNRWVRYLEGKKELYFRTTDTDLKVRVDGRRWISCAGTENFPDGEIFSTPLINGVDGHVRFTFPAIYKQRSVEDVRLEIKEGKIVKAHAAKGEDFLHSALDTDEGSRYFGEIAIGTNYGIKQFTSNTLFDEKIGGTFHMAAGDAPKETGGENESVIHWDMICDMRQGGEITADGECFYKDGAFITEVLKE</sequence>
<comment type="cofactor">
    <cofactor evidence="2">
        <name>Mg(2+)</name>
        <dbReference type="ChEBI" id="CHEBI:18420"/>
    </cofactor>
</comment>
<dbReference type="Gene3D" id="3.40.1830.10">
    <property type="entry name" value="Thermophilic metalloprotease (M29)"/>
    <property type="match status" value="1"/>
</dbReference>
<evidence type="ECO:0000256" key="2">
    <source>
        <dbReference type="ARBA" id="ARBA00001946"/>
    </source>
</evidence>
<keyword evidence="6" id="KW-0645">Protease</keyword>
<dbReference type="Pfam" id="PF02073">
    <property type="entry name" value="Peptidase_M29"/>
    <property type="match status" value="1"/>
</dbReference>
<dbReference type="OrthoDB" id="9803993at2"/>
<keyword evidence="9" id="KW-0482">Metalloprotease</keyword>
<dbReference type="InterPro" id="IPR035097">
    <property type="entry name" value="M29_N-terminal"/>
</dbReference>
<comment type="cofactor">
    <cofactor evidence="1">
        <name>Co(2+)</name>
        <dbReference type="ChEBI" id="CHEBI:48828"/>
    </cofactor>
</comment>
<evidence type="ECO:0000256" key="3">
    <source>
        <dbReference type="ARBA" id="ARBA00001947"/>
    </source>
</evidence>
<dbReference type="SUPFAM" id="SSF144052">
    <property type="entry name" value="Thermophilic metalloprotease-like"/>
    <property type="match status" value="1"/>
</dbReference>
<evidence type="ECO:0000256" key="5">
    <source>
        <dbReference type="ARBA" id="ARBA00022438"/>
    </source>
</evidence>
<gene>
    <name evidence="10" type="ordered locus">Spirs_0369</name>
</gene>
<evidence type="ECO:0000313" key="11">
    <source>
        <dbReference type="Proteomes" id="UP000002318"/>
    </source>
</evidence>